<dbReference type="PDB" id="9L5S">
    <property type="method" value="EM"/>
    <property type="resolution" value="2.90 A"/>
    <property type="chains" value="F=1-233"/>
</dbReference>
<dbReference type="PANTHER" id="PTHR31551:SF1">
    <property type="entry name" value="COILED-COIL DOMAIN-CONTAINING PROTEIN 12"/>
    <property type="match status" value="1"/>
</dbReference>
<dbReference type="PDB" id="9L5T">
    <property type="method" value="EM"/>
    <property type="resolution" value="3.50 A"/>
    <property type="chains" value="F=1-233"/>
</dbReference>
<dbReference type="GeneID" id="18259240"/>
<evidence type="ECO:0000313" key="2">
    <source>
        <dbReference type="EMBL" id="EGS18597.1"/>
    </source>
</evidence>
<feature type="compositionally biased region" description="Basic and acidic residues" evidence="1">
    <location>
        <begin position="94"/>
        <end position="111"/>
    </location>
</feature>
<evidence type="ECO:0000313" key="3">
    <source>
        <dbReference type="Proteomes" id="UP000008066"/>
    </source>
</evidence>
<dbReference type="Pfam" id="PF08315">
    <property type="entry name" value="cwf18"/>
    <property type="match status" value="1"/>
</dbReference>
<dbReference type="EMDB" id="EMD-62842"/>
<dbReference type="AlphaFoldDB" id="G0SDJ6"/>
<dbReference type="InterPro" id="IPR013169">
    <property type="entry name" value="mRNA_splic_Cwf18-like"/>
</dbReference>
<reference evidence="4 5" key="2">
    <citation type="journal article" date="2025" name="Cell Res.">
        <title>Structural insights into spliceosome fidelity: DHX35-GPATCH1- mediated rejection of aberrant splicing substrates.</title>
        <authorList>
            <person name="Li Y."/>
            <person name="Fischer P."/>
            <person name="Wang M."/>
            <person name="Zhou Q."/>
            <person name="Song A."/>
            <person name="Yuan R."/>
            <person name="Meng W."/>
            <person name="Chen F.X."/>
            <person name="Luhrmann R."/>
            <person name="Lau B."/>
            <person name="Hurt E."/>
            <person name="Cheng J."/>
        </authorList>
    </citation>
    <scope>STRUCTURE BY ELECTRON MICROSCOPY (2.80 ANGSTROMS) IN COMPLEX WITH 1D-MYO-INOSITOL HEXAKISPHOSPHATE</scope>
</reference>
<evidence type="ECO:0007829" key="4">
    <source>
        <dbReference type="PDB" id="9L5R"/>
    </source>
</evidence>
<evidence type="ECO:0000256" key="1">
    <source>
        <dbReference type="SAM" id="MobiDB-lite"/>
    </source>
</evidence>
<feature type="compositionally biased region" description="Basic and acidic residues" evidence="1">
    <location>
        <begin position="206"/>
        <end position="224"/>
    </location>
</feature>
<dbReference type="GO" id="GO:0005684">
    <property type="term" value="C:U2-type spliceosomal complex"/>
    <property type="evidence" value="ECO:0007669"/>
    <property type="project" value="TreeGrafter"/>
</dbReference>
<dbReference type="PDB" id="9L5R">
    <property type="method" value="EM"/>
    <property type="resolution" value="2.80 A"/>
    <property type="chains" value="F=1-233"/>
</dbReference>
<dbReference type="EMDB" id="EMD-62841"/>
<dbReference type="EMDB" id="EMD-62843"/>
<feature type="binding site" evidence="4">
    <location>
        <position position="131"/>
    </location>
    <ligand>
        <name>1D-myo-inositol hexakisphosphate</name>
        <dbReference type="ChEBI" id="CHEBI:58130"/>
    </ligand>
</feature>
<dbReference type="KEGG" id="cthr:CTHT_0052020"/>
<dbReference type="STRING" id="759272.G0SDJ6"/>
<feature type="region of interest" description="Disordered" evidence="1">
    <location>
        <begin position="174"/>
        <end position="233"/>
    </location>
</feature>
<dbReference type="OMA" id="MLVQGIH"/>
<feature type="compositionally biased region" description="Low complexity" evidence="1">
    <location>
        <begin position="174"/>
        <end position="184"/>
    </location>
</feature>
<feature type="region of interest" description="Disordered" evidence="1">
    <location>
        <begin position="1"/>
        <end position="128"/>
    </location>
</feature>
<dbReference type="EMBL" id="GL988045">
    <property type="protein sequence ID" value="EGS18597.1"/>
    <property type="molecule type" value="Genomic_DNA"/>
</dbReference>
<keyword evidence="3" id="KW-1185">Reference proteome</keyword>
<evidence type="ECO:0007829" key="5">
    <source>
        <dbReference type="PDB" id="9L5S"/>
    </source>
</evidence>
<proteinExistence type="evidence at protein level"/>
<dbReference type="RefSeq" id="XP_006695542.1">
    <property type="nucleotide sequence ID" value="XM_006695479.1"/>
</dbReference>
<sequence>MSSYSSLSAAADERKARLAKLASLKRKQPEDDHPPSQDQQPEQSAAESKQEGDSSQASDPVLQHLSLRNYDPVTRGPKLGFEAPPTENLNTLTLEEKAAALEAEARRKAQEEQEAAAQARGLDITTLQPKKPNWDLKREFKQRMAVLDVRTENAIARMVRERLAEKKKAIVGASAAASGAADGAASGGGNNGKGEEGVLEGAEILEGMRMREKEEEEEARREKEAEEAEFGTA</sequence>
<dbReference type="GO" id="GO:0071014">
    <property type="term" value="C:post-mRNA release spliceosomal complex"/>
    <property type="evidence" value="ECO:0007669"/>
    <property type="project" value="TreeGrafter"/>
</dbReference>
<feature type="compositionally biased region" description="Polar residues" evidence="1">
    <location>
        <begin position="36"/>
        <end position="58"/>
    </location>
</feature>
<feature type="binding site" evidence="4">
    <location>
        <position position="137"/>
    </location>
    <ligand>
        <name>1D-myo-inositol hexakisphosphate</name>
        <dbReference type="ChEBI" id="CHEBI:58130"/>
    </ligand>
</feature>
<dbReference type="SMR" id="G0SDJ6"/>
<name>G0SDJ6_CHATD</name>
<dbReference type="eggNOG" id="KOG3407">
    <property type="taxonomic scope" value="Eukaryota"/>
</dbReference>
<accession>G0SDJ6</accession>
<dbReference type="HOGENOM" id="CLU_091076_0_0_1"/>
<dbReference type="PANTHER" id="PTHR31551">
    <property type="entry name" value="PRE-MRNA-SPLICING FACTOR CWF18"/>
    <property type="match status" value="1"/>
</dbReference>
<reference evidence="2 3" key="1">
    <citation type="journal article" date="2011" name="Cell">
        <title>Insight into structure and assembly of the nuclear pore complex by utilizing the genome of a eukaryotic thermophile.</title>
        <authorList>
            <person name="Amlacher S."/>
            <person name="Sarges P."/>
            <person name="Flemming D."/>
            <person name="van Noort V."/>
            <person name="Kunze R."/>
            <person name="Devos D.P."/>
            <person name="Arumugam M."/>
            <person name="Bork P."/>
            <person name="Hurt E."/>
        </authorList>
    </citation>
    <scope>NUCLEOTIDE SEQUENCE [LARGE SCALE GENOMIC DNA]</scope>
    <source>
        <strain evidence="3">DSM 1495 / CBS 144.50 / IMI 039719</strain>
    </source>
</reference>
<dbReference type="OrthoDB" id="10261348at2759"/>
<gene>
    <name evidence="2" type="ORF">CTHT_0052020</name>
</gene>
<keyword evidence="4 5" id="KW-0002">3D-structure</keyword>
<protein>
    <submittedName>
        <fullName evidence="2">Uncharacterized protein</fullName>
    </submittedName>
</protein>
<dbReference type="Proteomes" id="UP000008066">
    <property type="component" value="Unassembled WGS sequence"/>
</dbReference>
<organism evidence="3">
    <name type="scientific">Chaetomium thermophilum (strain DSM 1495 / CBS 144.50 / IMI 039719)</name>
    <name type="common">Thermochaetoides thermophila</name>
    <dbReference type="NCBI Taxonomy" id="759272"/>
    <lineage>
        <taxon>Eukaryota</taxon>
        <taxon>Fungi</taxon>
        <taxon>Dikarya</taxon>
        <taxon>Ascomycota</taxon>
        <taxon>Pezizomycotina</taxon>
        <taxon>Sordariomycetes</taxon>
        <taxon>Sordariomycetidae</taxon>
        <taxon>Sordariales</taxon>
        <taxon>Chaetomiaceae</taxon>
        <taxon>Thermochaetoides</taxon>
    </lineage>
</organism>